<dbReference type="EMBL" id="CADCUS010000102">
    <property type="protein sequence ID" value="CAA9387605.1"/>
    <property type="molecule type" value="Genomic_DNA"/>
</dbReference>
<feature type="compositionally biased region" description="Basic and acidic residues" evidence="1">
    <location>
        <begin position="1"/>
        <end position="16"/>
    </location>
</feature>
<protein>
    <submittedName>
        <fullName evidence="2">Uncharacterized protein</fullName>
    </submittedName>
</protein>
<dbReference type="AlphaFoldDB" id="A0A6J4NKX6"/>
<organism evidence="2">
    <name type="scientific">uncultured Pseudonocardia sp</name>
    <dbReference type="NCBI Taxonomy" id="211455"/>
    <lineage>
        <taxon>Bacteria</taxon>
        <taxon>Bacillati</taxon>
        <taxon>Actinomycetota</taxon>
        <taxon>Actinomycetes</taxon>
        <taxon>Pseudonocardiales</taxon>
        <taxon>Pseudonocardiaceae</taxon>
        <taxon>Pseudonocardia</taxon>
        <taxon>environmental samples</taxon>
    </lineage>
</organism>
<sequence>GGLGDHPDGAEPDRSAGRGGRRGAAPARGGGGLLGRAGRLGFVLVGRRRARGAGVRAGGGRRGARRRALGRR</sequence>
<feature type="non-terminal residue" evidence="2">
    <location>
        <position position="1"/>
    </location>
</feature>
<reference evidence="2" key="1">
    <citation type="submission" date="2020-02" db="EMBL/GenBank/DDBJ databases">
        <authorList>
            <person name="Meier V. D."/>
        </authorList>
    </citation>
    <scope>NUCLEOTIDE SEQUENCE</scope>
    <source>
        <strain evidence="2">AVDCRST_MAG66</strain>
    </source>
</reference>
<feature type="compositionally biased region" description="Basic residues" evidence="1">
    <location>
        <begin position="62"/>
        <end position="72"/>
    </location>
</feature>
<feature type="region of interest" description="Disordered" evidence="1">
    <location>
        <begin position="1"/>
        <end position="36"/>
    </location>
</feature>
<feature type="non-terminal residue" evidence="2">
    <location>
        <position position="72"/>
    </location>
</feature>
<gene>
    <name evidence="2" type="ORF">AVDCRST_MAG66-711</name>
</gene>
<accession>A0A6J4NKX6</accession>
<evidence type="ECO:0000313" key="2">
    <source>
        <dbReference type="EMBL" id="CAA9387605.1"/>
    </source>
</evidence>
<name>A0A6J4NKX6_9PSEU</name>
<evidence type="ECO:0000256" key="1">
    <source>
        <dbReference type="SAM" id="MobiDB-lite"/>
    </source>
</evidence>
<feature type="region of interest" description="Disordered" evidence="1">
    <location>
        <begin position="51"/>
        <end position="72"/>
    </location>
</feature>
<proteinExistence type="predicted"/>